<feature type="transmembrane region" description="Helical" evidence="13">
    <location>
        <begin position="303"/>
        <end position="321"/>
    </location>
</feature>
<dbReference type="EC" id="2.4.1.336" evidence="10"/>
<dbReference type="SUPFAM" id="SSF53448">
    <property type="entry name" value="Nucleotide-diphospho-sugar transferases"/>
    <property type="match status" value="1"/>
</dbReference>
<feature type="transmembrane region" description="Helical" evidence="13">
    <location>
        <begin position="670"/>
        <end position="697"/>
    </location>
</feature>
<evidence type="ECO:0000256" key="2">
    <source>
        <dbReference type="ARBA" id="ARBA00022676"/>
    </source>
</evidence>
<dbReference type="InterPro" id="IPR050321">
    <property type="entry name" value="Glycosyltr_2/OpgH_subfam"/>
</dbReference>
<keyword evidence="6" id="KW-0460">Magnesium</keyword>
<dbReference type="AlphaFoldDB" id="A0A4Q0YDM7"/>
<evidence type="ECO:0000256" key="12">
    <source>
        <dbReference type="ARBA" id="ARBA00078564"/>
    </source>
</evidence>
<dbReference type="Gene3D" id="3.90.550.10">
    <property type="entry name" value="Spore Coat Polysaccharide Biosynthesis Protein SpsA, Chain A"/>
    <property type="match status" value="1"/>
</dbReference>
<feature type="transmembrane region" description="Helical" evidence="13">
    <location>
        <begin position="703"/>
        <end position="724"/>
    </location>
</feature>
<protein>
    <recommendedName>
        <fullName evidence="11">Beta-monoglucosyldiacylglycerol synthase</fullName>
        <ecNumber evidence="10">2.4.1.336</ecNumber>
    </recommendedName>
    <alternativeName>
        <fullName evidence="12">UDP-glucose:1,2-diacylglycerol 3-beta-D-glucosyltransferase</fullName>
    </alternativeName>
</protein>
<dbReference type="PANTHER" id="PTHR43867:SF4">
    <property type="entry name" value="BETA-(1-3)-GLUCOSYL TRANSFERASE"/>
    <property type="match status" value="1"/>
</dbReference>
<evidence type="ECO:0000256" key="5">
    <source>
        <dbReference type="ARBA" id="ARBA00022801"/>
    </source>
</evidence>
<reference evidence="15 16" key="1">
    <citation type="submission" date="2017-10" db="EMBL/GenBank/DDBJ databases">
        <title>Genomics of the genus Arcobacter.</title>
        <authorList>
            <person name="Perez-Cataluna A."/>
            <person name="Figueras M.J."/>
        </authorList>
    </citation>
    <scope>NUCLEOTIDE SEQUENCE [LARGE SCALE GENOMIC DNA]</scope>
    <source>
        <strain evidence="15 16">CECT 8993</strain>
    </source>
</reference>
<proteinExistence type="predicted"/>
<dbReference type="EMBL" id="PDKJ01000008">
    <property type="protein sequence ID" value="RXJ67664.1"/>
    <property type="molecule type" value="Genomic_DNA"/>
</dbReference>
<dbReference type="Proteomes" id="UP000290172">
    <property type="component" value="Unassembled WGS sequence"/>
</dbReference>
<evidence type="ECO:0000256" key="9">
    <source>
        <dbReference type="ARBA" id="ARBA00053004"/>
    </source>
</evidence>
<dbReference type="Pfam" id="PF00332">
    <property type="entry name" value="Glyco_hydro_17"/>
    <property type="match status" value="1"/>
</dbReference>
<evidence type="ECO:0000256" key="11">
    <source>
        <dbReference type="ARBA" id="ARBA00068721"/>
    </source>
</evidence>
<dbReference type="RefSeq" id="WP_128981610.1">
    <property type="nucleotide sequence ID" value="NZ_PDKJ01000008.1"/>
</dbReference>
<dbReference type="Pfam" id="PF13632">
    <property type="entry name" value="Glyco_trans_2_3"/>
    <property type="match status" value="1"/>
</dbReference>
<feature type="transmembrane region" description="Helical" evidence="13">
    <location>
        <begin position="361"/>
        <end position="383"/>
    </location>
</feature>
<sequence length="843" mass="96577">MRYIISSIIIAGLIQVFFWITHNNLVSLIESPSNRVESLSYTPYYGYDKKTLSHKQIERDLDVLSPITRKIRTYSSIEAELILDATSHKILPMDLGIWLSGDYKQNDIELQKALMLLKKYPDRIENVIVGNEVLLRSDLKEAELYAYIDYLKEFTDKPISTAETWDIWENNKDLIKHVDFITVHILPYWDKITIQQFNSYVLDKYNAIHNLYPDKKIFIGEIGWPSNGYNNVNSVPNLKNQATAIREFINLAKNNSWSYNIIEAFDQPWKGALEGNVGQYWGIFDANRDLKFNLVGDIELNQFWFYQMIASIIIGALLTIFSLRNRKLNFNHALAYSIVAQGMAFGLVMDFTYPFTNYMNLGVWGMWTIGTLLMFPLVIMTLAKANELFKSSIGTPPTRVPSLNQKLETAPFVSIHVPAYKEQPTALAQTLQALSKLEYPNYEVLVIINNTPEEFYWKPIEKLCVELGERFVFMNITCTGFKAGALNRALEQTNKEAEIVAVIDADYVVEPTWLLDLVPLFDDPKVAIVQAPQDHRDGDESIIKTAMNAEYAGFFDIGMIERNEENAIVVHGTMVMVRLSSMMEVGGWGTDTIVEDSELGLRLFEAGYIAHYTNRRYGYGLLPDTFEAFKTQRHRWAYGAIQILKKHYREFKPSAKKLTPNQKKKFITGWIFWLSDAIGPVMTIMNLIWVPVIIFVGVTIPTIPLTVPIITAFLVNILHTFILYRIRVKASILETFLSSIASMSLQLIIFKAVWDGFVKDGLPFKRTDKGGGKAKKKSDNPIKYETTLCLLLLISFFALIFTNNTRIVEIYVFAATIFIQSIPYLSAVIMRFLELYSIKKQEI</sequence>
<dbReference type="SUPFAM" id="SSF51445">
    <property type="entry name" value="(Trans)glycosidases"/>
    <property type="match status" value="1"/>
</dbReference>
<keyword evidence="4 13" id="KW-0812">Transmembrane</keyword>
<evidence type="ECO:0000256" key="6">
    <source>
        <dbReference type="ARBA" id="ARBA00022842"/>
    </source>
</evidence>
<dbReference type="GO" id="GO:0004553">
    <property type="term" value="F:hydrolase activity, hydrolyzing O-glycosyl compounds"/>
    <property type="evidence" value="ECO:0007669"/>
    <property type="project" value="InterPro"/>
</dbReference>
<evidence type="ECO:0000256" key="1">
    <source>
        <dbReference type="ARBA" id="ARBA00004141"/>
    </source>
</evidence>
<dbReference type="InterPro" id="IPR029044">
    <property type="entry name" value="Nucleotide-diphossugar_trans"/>
</dbReference>
<feature type="transmembrane region" description="Helical" evidence="13">
    <location>
        <begin position="782"/>
        <end position="801"/>
    </location>
</feature>
<evidence type="ECO:0000256" key="8">
    <source>
        <dbReference type="ARBA" id="ARBA00023136"/>
    </source>
</evidence>
<feature type="transmembrane region" description="Helical" evidence="13">
    <location>
        <begin position="810"/>
        <end position="833"/>
    </location>
</feature>
<dbReference type="Gene3D" id="3.20.20.80">
    <property type="entry name" value="Glycosidases"/>
    <property type="match status" value="1"/>
</dbReference>
<dbReference type="GO" id="GO:0005886">
    <property type="term" value="C:plasma membrane"/>
    <property type="evidence" value="ECO:0007669"/>
    <property type="project" value="TreeGrafter"/>
</dbReference>
<dbReference type="InterPro" id="IPR017853">
    <property type="entry name" value="GH"/>
</dbReference>
<dbReference type="InterPro" id="IPR001173">
    <property type="entry name" value="Glyco_trans_2-like"/>
</dbReference>
<organism evidence="15 16">
    <name type="scientific">Halarcobacter ebronensis</name>
    <dbReference type="NCBI Taxonomy" id="1462615"/>
    <lineage>
        <taxon>Bacteria</taxon>
        <taxon>Pseudomonadati</taxon>
        <taxon>Campylobacterota</taxon>
        <taxon>Epsilonproteobacteria</taxon>
        <taxon>Campylobacterales</taxon>
        <taxon>Arcobacteraceae</taxon>
        <taxon>Halarcobacter</taxon>
    </lineage>
</organism>
<evidence type="ECO:0000256" key="3">
    <source>
        <dbReference type="ARBA" id="ARBA00022679"/>
    </source>
</evidence>
<comment type="catalytic activity">
    <reaction evidence="9">
        <text>a 1,2-diacyl-sn-glycerol + UDP-alpha-D-glucose = a 1,2-diacyl-3-O-(beta-D-glucopyranosyl)-sn-glycerol + UDP + H(+)</text>
        <dbReference type="Rhea" id="RHEA:17285"/>
        <dbReference type="ChEBI" id="CHEBI:15378"/>
        <dbReference type="ChEBI" id="CHEBI:17815"/>
        <dbReference type="ChEBI" id="CHEBI:58223"/>
        <dbReference type="ChEBI" id="CHEBI:58885"/>
        <dbReference type="ChEBI" id="CHEBI:75799"/>
        <dbReference type="EC" id="2.4.1.336"/>
    </reaction>
</comment>
<dbReference type="GO" id="GO:0016758">
    <property type="term" value="F:hexosyltransferase activity"/>
    <property type="evidence" value="ECO:0007669"/>
    <property type="project" value="TreeGrafter"/>
</dbReference>
<accession>A0A4Q0YDM7</accession>
<keyword evidence="7 13" id="KW-1133">Transmembrane helix</keyword>
<dbReference type="InterPro" id="IPR000490">
    <property type="entry name" value="Glyco_hydro_17"/>
</dbReference>
<keyword evidence="8 13" id="KW-0472">Membrane</keyword>
<name>A0A4Q0YDM7_9BACT</name>
<evidence type="ECO:0000313" key="15">
    <source>
        <dbReference type="EMBL" id="RXJ67664.1"/>
    </source>
</evidence>
<evidence type="ECO:0000259" key="14">
    <source>
        <dbReference type="Pfam" id="PF13632"/>
    </source>
</evidence>
<evidence type="ECO:0000256" key="13">
    <source>
        <dbReference type="SAM" id="Phobius"/>
    </source>
</evidence>
<dbReference type="PANTHER" id="PTHR43867">
    <property type="entry name" value="CELLULOSE SYNTHASE CATALYTIC SUBUNIT A [UDP-FORMING]"/>
    <property type="match status" value="1"/>
</dbReference>
<comment type="caution">
    <text evidence="15">The sequence shown here is derived from an EMBL/GenBank/DDBJ whole genome shotgun (WGS) entry which is preliminary data.</text>
</comment>
<feature type="domain" description="Glycosyltransferase 2-like" evidence="14">
    <location>
        <begin position="499"/>
        <end position="699"/>
    </location>
</feature>
<evidence type="ECO:0000256" key="10">
    <source>
        <dbReference type="ARBA" id="ARBA00066964"/>
    </source>
</evidence>
<dbReference type="GO" id="GO:0005975">
    <property type="term" value="P:carbohydrate metabolic process"/>
    <property type="evidence" value="ECO:0007669"/>
    <property type="project" value="InterPro"/>
</dbReference>
<gene>
    <name evidence="15" type="ORF">CRV08_09850</name>
</gene>
<comment type="subcellular location">
    <subcellularLocation>
        <location evidence="1">Membrane</location>
        <topology evidence="1">Multi-pass membrane protein</topology>
    </subcellularLocation>
</comment>
<feature type="transmembrane region" description="Helical" evidence="13">
    <location>
        <begin position="736"/>
        <end position="754"/>
    </location>
</feature>
<evidence type="ECO:0000313" key="16">
    <source>
        <dbReference type="Proteomes" id="UP000290172"/>
    </source>
</evidence>
<keyword evidence="2" id="KW-0328">Glycosyltransferase</keyword>
<keyword evidence="3 15" id="KW-0808">Transferase</keyword>
<evidence type="ECO:0000256" key="7">
    <source>
        <dbReference type="ARBA" id="ARBA00022989"/>
    </source>
</evidence>
<evidence type="ECO:0000256" key="4">
    <source>
        <dbReference type="ARBA" id="ARBA00022692"/>
    </source>
</evidence>
<keyword evidence="5" id="KW-0378">Hydrolase</keyword>
<dbReference type="FunFam" id="3.90.550.10:FF:000164">
    <property type="entry name" value="Beta-(1-3)-glucosyl transferase"/>
    <property type="match status" value="1"/>
</dbReference>
<feature type="transmembrane region" description="Helical" evidence="13">
    <location>
        <begin position="333"/>
        <end position="355"/>
    </location>
</feature>